<reference evidence="3" key="1">
    <citation type="journal article" date="2014" name="Int. J. Syst. Evol. Microbiol.">
        <title>Complete genome sequence of Corynebacterium casei LMG S-19264T (=DSM 44701T), isolated from a smear-ripened cheese.</title>
        <authorList>
            <consortium name="US DOE Joint Genome Institute (JGI-PGF)"/>
            <person name="Walter F."/>
            <person name="Albersmeier A."/>
            <person name="Kalinowski J."/>
            <person name="Ruckert C."/>
        </authorList>
    </citation>
    <scope>NUCLEOTIDE SEQUENCE</scope>
    <source>
        <strain evidence="3">CGMCC 4.7403</strain>
    </source>
</reference>
<keyword evidence="2" id="KW-0812">Transmembrane</keyword>
<feature type="transmembrane region" description="Helical" evidence="2">
    <location>
        <begin position="261"/>
        <end position="283"/>
    </location>
</feature>
<evidence type="ECO:0008006" key="5">
    <source>
        <dbReference type="Google" id="ProtNLM"/>
    </source>
</evidence>
<feature type="region of interest" description="Disordered" evidence="1">
    <location>
        <begin position="1"/>
        <end position="29"/>
    </location>
</feature>
<keyword evidence="2" id="KW-0472">Membrane</keyword>
<organism evidence="3 4">
    <name type="scientific">Streptomyces capitiformicae</name>
    <dbReference type="NCBI Taxonomy" id="2014920"/>
    <lineage>
        <taxon>Bacteria</taxon>
        <taxon>Bacillati</taxon>
        <taxon>Actinomycetota</taxon>
        <taxon>Actinomycetes</taxon>
        <taxon>Kitasatosporales</taxon>
        <taxon>Streptomycetaceae</taxon>
        <taxon>Streptomyces</taxon>
    </lineage>
</organism>
<feature type="transmembrane region" description="Helical" evidence="2">
    <location>
        <begin position="230"/>
        <end position="255"/>
    </location>
</feature>
<comment type="caution">
    <text evidence="3">The sequence shown here is derived from an EMBL/GenBank/DDBJ whole genome shotgun (WGS) entry which is preliminary data.</text>
</comment>
<dbReference type="Proteomes" id="UP000603227">
    <property type="component" value="Unassembled WGS sequence"/>
</dbReference>
<feature type="compositionally biased region" description="Basic and acidic residues" evidence="1">
    <location>
        <begin position="1"/>
        <end position="22"/>
    </location>
</feature>
<dbReference type="EMBL" id="BNAT01000036">
    <property type="protein sequence ID" value="GHE51601.1"/>
    <property type="molecule type" value="Genomic_DNA"/>
</dbReference>
<name>A0A918ZHA9_9ACTN</name>
<keyword evidence="4" id="KW-1185">Reference proteome</keyword>
<dbReference type="AlphaFoldDB" id="A0A918ZHA9"/>
<evidence type="ECO:0000256" key="1">
    <source>
        <dbReference type="SAM" id="MobiDB-lite"/>
    </source>
</evidence>
<protein>
    <recommendedName>
        <fullName evidence="5">DUF4436 domain-containing protein</fullName>
    </recommendedName>
</protein>
<evidence type="ECO:0000256" key="2">
    <source>
        <dbReference type="SAM" id="Phobius"/>
    </source>
</evidence>
<feature type="transmembrane region" description="Helical" evidence="2">
    <location>
        <begin position="295"/>
        <end position="317"/>
    </location>
</feature>
<proteinExistence type="predicted"/>
<keyword evidence="2" id="KW-1133">Transmembrane helix</keyword>
<reference evidence="3" key="2">
    <citation type="submission" date="2020-09" db="EMBL/GenBank/DDBJ databases">
        <authorList>
            <person name="Sun Q."/>
            <person name="Zhou Y."/>
        </authorList>
    </citation>
    <scope>NUCLEOTIDE SEQUENCE</scope>
    <source>
        <strain evidence="3">CGMCC 4.7403</strain>
    </source>
</reference>
<dbReference type="Pfam" id="PF14494">
    <property type="entry name" value="DUF4436"/>
    <property type="match status" value="1"/>
</dbReference>
<dbReference type="InterPro" id="IPR027948">
    <property type="entry name" value="DUF4436"/>
</dbReference>
<feature type="transmembrane region" description="Helical" evidence="2">
    <location>
        <begin position="40"/>
        <end position="62"/>
    </location>
</feature>
<gene>
    <name evidence="3" type="ORF">GCM10017771_73880</name>
</gene>
<sequence>MLSAPRETDLVDDPPRPADKPSKMSRKIPQTSGRLWLRPALAYTASAVVLAVLIAAGVWLYTNEGVSHQGRKWAGVALADRARMSLYAFVKVQKVDLGDQQLVVNLTLEPAKGLAKETRTGDEVFAQDVRLKGTYRDTETILLTKGSSAQNRQYRLPIIFGSGPISDYPFDEYGTVITWTASTSDGNQLPVATSFESADPFLAIDPIVYDSDDPESVGLRLQISRSRSTLILACFMMVAMWALAIAVLAGARVLVRRHEGLIWPALGWMAATLFALVGFRNAAPGSPPIGSLMDYAAFFWAEGIIAASLTWAAMVGFRDEQRKLGHSNWVRPVR</sequence>
<evidence type="ECO:0000313" key="4">
    <source>
        <dbReference type="Proteomes" id="UP000603227"/>
    </source>
</evidence>
<evidence type="ECO:0000313" key="3">
    <source>
        <dbReference type="EMBL" id="GHE51601.1"/>
    </source>
</evidence>
<accession>A0A918ZHA9</accession>